<dbReference type="Gene3D" id="1.25.10.20">
    <property type="entry name" value="Vitellinogen, superhelical"/>
    <property type="match status" value="1"/>
</dbReference>
<comment type="caution">
    <text evidence="3">Lacks conserved residue(s) required for the propagation of feature annotation.</text>
</comment>
<keyword evidence="2" id="KW-0325">Glycoprotein</keyword>
<dbReference type="SUPFAM" id="SSF56968">
    <property type="entry name" value="Lipovitellin-phosvitin complex, beta-sheet shell regions"/>
    <property type="match status" value="2"/>
</dbReference>
<organism evidence="5 6">
    <name type="scientific">Orchesella cincta</name>
    <name type="common">Springtail</name>
    <name type="synonym">Podura cincta</name>
    <dbReference type="NCBI Taxonomy" id="48709"/>
    <lineage>
        <taxon>Eukaryota</taxon>
        <taxon>Metazoa</taxon>
        <taxon>Ecdysozoa</taxon>
        <taxon>Arthropoda</taxon>
        <taxon>Hexapoda</taxon>
        <taxon>Collembola</taxon>
        <taxon>Entomobryomorpha</taxon>
        <taxon>Entomobryoidea</taxon>
        <taxon>Orchesellidae</taxon>
        <taxon>Orchesellinae</taxon>
        <taxon>Orchesella</taxon>
    </lineage>
</organism>
<dbReference type="InterPro" id="IPR015817">
    <property type="entry name" value="Vitellinogen_open_b-sht_sub1"/>
</dbReference>
<protein>
    <submittedName>
        <fullName evidence="5">Apolipophorin</fullName>
    </submittedName>
</protein>
<dbReference type="InterPro" id="IPR011030">
    <property type="entry name" value="Lipovitellin_superhlx_dom"/>
</dbReference>
<dbReference type="STRING" id="48709.A0A1D2N4E7"/>
<dbReference type="InterPro" id="IPR015255">
    <property type="entry name" value="Vitellinogen_open_b-sht"/>
</dbReference>
<dbReference type="Pfam" id="PF09172">
    <property type="entry name" value="Vit_open_b-sht"/>
    <property type="match status" value="1"/>
</dbReference>
<accession>A0A1D2N4E7</accession>
<dbReference type="PROSITE" id="PS51211">
    <property type="entry name" value="VITELLOGENIN"/>
    <property type="match status" value="1"/>
</dbReference>
<dbReference type="OrthoDB" id="6484170at2759"/>
<dbReference type="Gene3D" id="2.20.50.20">
    <property type="entry name" value="Lipovitellin. Chain A, domain 3"/>
    <property type="match status" value="1"/>
</dbReference>
<dbReference type="PANTHER" id="PTHR23345">
    <property type="entry name" value="VITELLOGENIN-RELATED"/>
    <property type="match status" value="1"/>
</dbReference>
<reference evidence="5 6" key="1">
    <citation type="journal article" date="2016" name="Genome Biol. Evol.">
        <title>Gene Family Evolution Reflects Adaptation to Soil Environmental Stressors in the Genome of the Collembolan Orchesella cincta.</title>
        <authorList>
            <person name="Faddeeva-Vakhrusheva A."/>
            <person name="Derks M.F."/>
            <person name="Anvar S.Y."/>
            <person name="Agamennone V."/>
            <person name="Suring W."/>
            <person name="Smit S."/>
            <person name="van Straalen N.M."/>
            <person name="Roelofs D."/>
        </authorList>
    </citation>
    <scope>NUCLEOTIDE SEQUENCE [LARGE SCALE GENOMIC DNA]</scope>
    <source>
        <tissue evidence="5">Mixed pool</tissue>
    </source>
</reference>
<feature type="non-terminal residue" evidence="5">
    <location>
        <position position="1"/>
    </location>
</feature>
<dbReference type="OMA" id="STTICEM"/>
<dbReference type="EMBL" id="LJIJ01000230">
    <property type="protein sequence ID" value="ODN00144.1"/>
    <property type="molecule type" value="Genomic_DNA"/>
</dbReference>
<comment type="caution">
    <text evidence="5">The sequence shown here is derived from an EMBL/GenBank/DDBJ whole genome shotgun (WGS) entry which is preliminary data.</text>
</comment>
<sequence>TPCHSYYASQFLVVSGRFTVPNVWRDGFQDIGSRHIRFYRGSGMPAPATRQTCAPVCSERRQSVLKYEEGKSYIYNFDTEVVTQLVGSTDENSRIKVKGQAALAAQSACDLVLTIQQIAITSSNGQAISRVNDIVGSSIRFAYTDGVVDSVCVSENDPTWSANIKRAIVSMLGNRALIGDTETIETDVNGKCKTIYSVDGNKYTKTKDLSSCTNRDGGMANVYGVPYTAPSQYHSIPLFNSVLTCVQELGKGIIQNVECNEGHSLDVVQSTGVRTDIKSSLTLANVQPSIVKGKETNSRSCLLYDFAEHDDSQRQKASASNAVDLLNKVCKEIESGTVSLKVPGLFLQLRKAVKYARKDDLKLIYQKITSGQVCQSAVERLGKLYLDANGMSAGDGPIAFLSEVLAAGQAEESTKDIFIAYTAFAAQPGPIALEAVEQLVSGSEAEPDYLLAASGLAHQYCRLTNPNCGSNDQYHSLVDKIAQHVRSATTHEDIEKVVVALQALGNPVTAIVNLLEDSSTNQRLKVRALDAFRRDSCQETLKKKASKIFSTLKESSQVRIQAYLTLSKCLDPEDVPVVQAIINNDDESNQVGAFVVSHVRNLIESSSPGKIALRKVFNLIKLREFPSDLRKYSRNFEISAFDPALMNSGVSVDSNVIYSQDSYIPRTFSSNLTVDAFGRSYNLVEFGIDIQNFEHVLERLLGPSGALRDITLDDIVRESADKLNKLKAGISGRFRRDVADRVSQNEIDALRSEVDIHERTDDIGNGDVYVRVLGTSILVEGFSQDGFEHQPLGARITRALEKLAEGVKDQKVDLTEPFMFMDDEIILPTSSGLPLTVQTEGTSVLSLQIQGNLDVVSLLRGNNGDMRAKIMPSSATVVKAKMVLGTGPIESGLQIEGKIHSAAGIDLKVVREDGKFELRANIPQERIQVFDIRSDIYWVEQAMDQLEKKTPLKTKVALKSIIDNQCTTSTYITKLIGLKVCADVKIPQSSSSAPLFFLNGPSVVSLFIEKVEPTMEGYYVKVESIKNQETYGLDFVLDTPGSRTNRKVQAQARAVGPSSATPQYSLKIESPLNNIEVNYKRSLTEELKGVELKVAIDGEAYTGTAEVRKTVEGAGYKLTPVIQYQLPQGNPVKLLQGEITRVPGQQLNVNLRTGGPFRSVRGSVKGSLLINQNEADNVDIEYKDLEFASEALGKVLLEGSYKRQGKVADFKLDSKYGQTAQHTLSVEAHGGSPATGENVLKLVTRSSRREFLNFDLDWHLKRGENKIEHKLDYTRGLTEPKVVIRQESEIEIKSAREFDVESELTIKHPAYNIDFHAEAEAKSVPGQERHAELELNAGNNLKAKASFESSGAGLSNYKVLGNLVLGEKTYEVSEIATKVDDHKRKYVSRISVTPGFYYEADTDVKFKYENAEFMSDLATVVKSDLFEHPVTLKATVGAKKDRYGALLKLDAQGKSFLDLQTDHKINKVAGSPGRFSGRKIAGTSKVQRNGETYDLKADLKWDAERDPTKAITVKSLTTLSISDLRIDSKNDITVVGKTSRINIRSAVSRDILNGESSAEVDYVSPSGKAYNLASKVDLENKLSTRAGRVNLKVTLPDAQPSELEVGVHASKLDQQECTFDIKADLKANYRGQKDIDIRGEASSTLPGNYRSYAGSLTAQGSVLQEPIALSLKTDVKKGRVAIKGDAKRGPEGPVRGSVDATIDYDSWSPKRTVGIKYSVTTPIDRIQSLEGELSAAYLYNSLKNFEVSHQTSLTLNGGSPYSSSVLLSVLENEAKYNYNLISEGQQVVTISAEGKLDRRHLRAKLTSEVKGAVSKLNLDVEHQLPNIEVHLTGETGLVQGLNTFEIKLANKRNADGTHDSELLARSDGEDRLRITNKLEVSPQRKSIDVLVAAGDEPTRKLFLLFNEAEAGKWNVEANARWGTGGNYLNSKGTLTKRDGSVEGELSLDSPALQANKFKVRVSKSLTDGRHGLDIEVDGNNKKQLAIGLTYGTKDESNYERSYDGTLKVEGQAVGKPLDVSGKFRLEDTTLDRQRDNGEEGRRIRANVEITTAGGEPMKLNVLAKRSNKENRLQLSLCKSGDNDCKVGDVHLKHTHSDGNLDYELRVVSEQVTGNSKETNGIVLQTRLDSTSRQFEHIAKLIINSEKQEQIGYRLYRNPTESEIGGEILLPARVIALVATSNKQSSGAYDAELAFYIDKTKNANRKISLVLSSSAPLRTTDNARSRQIELVLKHPDLSKDLKVKTRYAFAGDVTILELETVLDVFRDGDNELVSTYSVTRQSVPEGGAYNSVFSVISKGLHINVAAKGELKYAGRELSYQNVLTYENREGQVKSSQVLLGITGQRFNFEGIEFSF</sequence>
<dbReference type="InterPro" id="IPR015819">
    <property type="entry name" value="Lipid_transp_b-sht_shell"/>
</dbReference>
<evidence type="ECO:0000256" key="3">
    <source>
        <dbReference type="PROSITE-ProRule" id="PRU00557"/>
    </source>
</evidence>
<dbReference type="GO" id="GO:0005319">
    <property type="term" value="F:lipid transporter activity"/>
    <property type="evidence" value="ECO:0007669"/>
    <property type="project" value="InterPro"/>
</dbReference>
<dbReference type="InterPro" id="IPR001747">
    <property type="entry name" value="Vitellogenin_N"/>
</dbReference>
<evidence type="ECO:0000256" key="2">
    <source>
        <dbReference type="ARBA" id="ARBA00023180"/>
    </source>
</evidence>
<dbReference type="Gene3D" id="2.30.230.10">
    <property type="entry name" value="Lipovitellin, beta-sheet shell regions, chain A"/>
    <property type="match status" value="1"/>
</dbReference>
<gene>
    <name evidence="5" type="ORF">Ocin01_06529</name>
</gene>
<dbReference type="Gene3D" id="2.20.80.10">
    <property type="entry name" value="Lipovitellin-phosvitin complex, chain A, domain 4"/>
    <property type="match status" value="1"/>
</dbReference>
<feature type="domain" description="Vitellogenin" evidence="4">
    <location>
        <begin position="67"/>
        <end position="668"/>
    </location>
</feature>
<dbReference type="PANTHER" id="PTHR23345:SF36">
    <property type="entry name" value="APOLIPOPHORINS"/>
    <property type="match status" value="1"/>
</dbReference>
<evidence type="ECO:0000256" key="1">
    <source>
        <dbReference type="ARBA" id="ARBA00022729"/>
    </source>
</evidence>
<dbReference type="SMART" id="SM00638">
    <property type="entry name" value="LPD_N"/>
    <property type="match status" value="1"/>
</dbReference>
<evidence type="ECO:0000259" key="4">
    <source>
        <dbReference type="PROSITE" id="PS51211"/>
    </source>
</evidence>
<evidence type="ECO:0000313" key="6">
    <source>
        <dbReference type="Proteomes" id="UP000094527"/>
    </source>
</evidence>
<dbReference type="InterPro" id="IPR015816">
    <property type="entry name" value="Vitellinogen_b-sht_N"/>
</dbReference>
<dbReference type="SUPFAM" id="SSF48431">
    <property type="entry name" value="Lipovitellin-phosvitin complex, superhelical domain"/>
    <property type="match status" value="1"/>
</dbReference>
<dbReference type="Proteomes" id="UP000094527">
    <property type="component" value="Unassembled WGS sequence"/>
</dbReference>
<dbReference type="InterPro" id="IPR050733">
    <property type="entry name" value="Vitellogenin/Apolipophorin"/>
</dbReference>
<evidence type="ECO:0000313" key="5">
    <source>
        <dbReference type="EMBL" id="ODN00144.1"/>
    </source>
</evidence>
<keyword evidence="6" id="KW-1185">Reference proteome</keyword>
<dbReference type="SMART" id="SM01169">
    <property type="entry name" value="DUF1943"/>
    <property type="match status" value="1"/>
</dbReference>
<name>A0A1D2N4E7_ORCCI</name>
<dbReference type="Pfam" id="PF01347">
    <property type="entry name" value="Vitellogenin_N"/>
    <property type="match status" value="1"/>
</dbReference>
<keyword evidence="1" id="KW-0732">Signal</keyword>
<proteinExistence type="predicted"/>